<evidence type="ECO:0000313" key="2">
    <source>
        <dbReference type="EMBL" id="KAI9557181.1"/>
    </source>
</evidence>
<evidence type="ECO:0000256" key="1">
    <source>
        <dbReference type="SAM" id="MobiDB-lite"/>
    </source>
</evidence>
<reference evidence="2 3" key="1">
    <citation type="submission" date="2022-05" db="EMBL/GenBank/DDBJ databases">
        <title>A multi-omics perspective on studying reproductive biology in Daphnia sinensis.</title>
        <authorList>
            <person name="Jia J."/>
        </authorList>
    </citation>
    <scope>NUCLEOTIDE SEQUENCE [LARGE SCALE GENOMIC DNA]</scope>
    <source>
        <strain evidence="2 3">WSL</strain>
    </source>
</reference>
<feature type="region of interest" description="Disordered" evidence="1">
    <location>
        <begin position="200"/>
        <end position="230"/>
    </location>
</feature>
<accession>A0AAD5KP99</accession>
<keyword evidence="3" id="KW-1185">Reference proteome</keyword>
<comment type="caution">
    <text evidence="2">The sequence shown here is derived from an EMBL/GenBank/DDBJ whole genome shotgun (WGS) entry which is preliminary data.</text>
</comment>
<evidence type="ECO:0000313" key="3">
    <source>
        <dbReference type="Proteomes" id="UP000820818"/>
    </source>
</evidence>
<dbReference type="AlphaFoldDB" id="A0AAD5KP99"/>
<dbReference type="Proteomes" id="UP000820818">
    <property type="component" value="Linkage Group LG6"/>
</dbReference>
<protein>
    <submittedName>
        <fullName evidence="2">Uncharacterized protein</fullName>
    </submittedName>
</protein>
<sequence length="278" mass="30659">MKIAERDAFHHAIKILLGEIRDSEVMHGGDLSGRAVSCSLPISSSSLKGVKFGVPISDNEVNILAALADQNVIHSKRLPVRGHPEIPSETVLFTFSSQIPDRVKIAAISYRFQQSIPTPFRCKKCWRLGHSTSRCNSPTDCCKNCGKSHASDFTCSTMCINCKGLSHKADSEKCPEYLEMKTILKISVIQGISVKEARARHNRSYSHAVQTSKRNPVRPAPSPPPKDKNAPQLAALQAELKFVRDITIPSMNDSIRNLTLDLAATKKNYRISTRASIP</sequence>
<name>A0AAD5KP99_9CRUS</name>
<gene>
    <name evidence="2" type="ORF">GHT06_016990</name>
</gene>
<organism evidence="2 3">
    <name type="scientific">Daphnia sinensis</name>
    <dbReference type="NCBI Taxonomy" id="1820382"/>
    <lineage>
        <taxon>Eukaryota</taxon>
        <taxon>Metazoa</taxon>
        <taxon>Ecdysozoa</taxon>
        <taxon>Arthropoda</taxon>
        <taxon>Crustacea</taxon>
        <taxon>Branchiopoda</taxon>
        <taxon>Diplostraca</taxon>
        <taxon>Cladocera</taxon>
        <taxon>Anomopoda</taxon>
        <taxon>Daphniidae</taxon>
        <taxon>Daphnia</taxon>
        <taxon>Daphnia similis group</taxon>
    </lineage>
</organism>
<proteinExistence type="predicted"/>
<dbReference type="EMBL" id="WJBH02000006">
    <property type="protein sequence ID" value="KAI9557181.1"/>
    <property type="molecule type" value="Genomic_DNA"/>
</dbReference>